<proteinExistence type="predicted"/>
<dbReference type="RefSeq" id="WP_157563116.1">
    <property type="nucleotide sequence ID" value="NZ_WPIK01000001.1"/>
</dbReference>
<dbReference type="NCBIfam" id="NF047658">
    <property type="entry name" value="HYC_CC_PP"/>
    <property type="match status" value="1"/>
</dbReference>
<dbReference type="InterPro" id="IPR058060">
    <property type="entry name" value="HYC_CC_PP"/>
</dbReference>
<dbReference type="InterPro" id="IPR058512">
    <property type="entry name" value="DUF8199"/>
</dbReference>
<dbReference type="Proteomes" id="UP000462014">
    <property type="component" value="Unassembled WGS sequence"/>
</dbReference>
<reference evidence="1 2" key="1">
    <citation type="submission" date="2019-12" db="EMBL/GenBank/DDBJ databases">
        <title>Mucilaginibacter sp. HMF7410 genome sequencing and assembly.</title>
        <authorList>
            <person name="Kang H."/>
            <person name="Cha I."/>
            <person name="Kim H."/>
            <person name="Joh K."/>
        </authorList>
    </citation>
    <scope>NUCLEOTIDE SEQUENCE [LARGE SCALE GENOMIC DNA]</scope>
    <source>
        <strain evidence="1 2">HMF7410</strain>
    </source>
</reference>
<protein>
    <submittedName>
        <fullName evidence="1">Uncharacterized protein</fullName>
    </submittedName>
</protein>
<organism evidence="1 2">
    <name type="scientific">Mucilaginibacter arboris</name>
    <dbReference type="NCBI Taxonomy" id="2682090"/>
    <lineage>
        <taxon>Bacteria</taxon>
        <taxon>Pseudomonadati</taxon>
        <taxon>Bacteroidota</taxon>
        <taxon>Sphingobacteriia</taxon>
        <taxon>Sphingobacteriales</taxon>
        <taxon>Sphingobacteriaceae</taxon>
        <taxon>Mucilaginibacter</taxon>
    </lineage>
</organism>
<comment type="caution">
    <text evidence="1">The sequence shown here is derived from an EMBL/GenBank/DDBJ whole genome shotgun (WGS) entry which is preliminary data.</text>
</comment>
<name>A0A7K1SS22_9SPHI</name>
<keyword evidence="2" id="KW-1185">Reference proteome</keyword>
<dbReference type="EMBL" id="WPIK01000001">
    <property type="protein sequence ID" value="MVN20103.1"/>
    <property type="molecule type" value="Genomic_DNA"/>
</dbReference>
<accession>A0A7K1SS22</accession>
<evidence type="ECO:0000313" key="2">
    <source>
        <dbReference type="Proteomes" id="UP000462014"/>
    </source>
</evidence>
<sequence>MLKRSGIVLVVLLYLVTATGFALNLHFCGNSIESVKIDGPTKKCGMDSKCCKNTHLEVKVKDAHQAVHASFTGKNLVFLVPVLSYASSQELLTINQFANPVPDRGPPHLNSVPVFVKNCTFRI</sequence>
<gene>
    <name evidence="1" type="ORF">GO621_00960</name>
</gene>
<dbReference type="AlphaFoldDB" id="A0A7K1SS22"/>
<evidence type="ECO:0000313" key="1">
    <source>
        <dbReference type="EMBL" id="MVN20103.1"/>
    </source>
</evidence>
<dbReference type="Pfam" id="PF26622">
    <property type="entry name" value="DUF8199"/>
    <property type="match status" value="1"/>
</dbReference>